<feature type="transmembrane region" description="Helical" evidence="1">
    <location>
        <begin position="43"/>
        <end position="64"/>
    </location>
</feature>
<dbReference type="EMBL" id="RCOS01000159">
    <property type="protein sequence ID" value="RSN72345.1"/>
    <property type="molecule type" value="Genomic_DNA"/>
</dbReference>
<keyword evidence="3" id="KW-1185">Reference proteome</keyword>
<name>A0A3R9PEM9_9CREN</name>
<accession>A0A3R9PEM9</accession>
<dbReference type="AlphaFoldDB" id="A0A3R9PEM9"/>
<keyword evidence="1" id="KW-0812">Transmembrane</keyword>
<feature type="transmembrane region" description="Helical" evidence="1">
    <location>
        <begin position="178"/>
        <end position="200"/>
    </location>
</feature>
<evidence type="ECO:0000313" key="2">
    <source>
        <dbReference type="EMBL" id="RSN72345.1"/>
    </source>
</evidence>
<evidence type="ECO:0000256" key="1">
    <source>
        <dbReference type="SAM" id="Phobius"/>
    </source>
</evidence>
<protein>
    <submittedName>
        <fullName evidence="2">Uncharacterized protein</fullName>
    </submittedName>
</protein>
<evidence type="ECO:0000313" key="3">
    <source>
        <dbReference type="Proteomes" id="UP000277582"/>
    </source>
</evidence>
<organism evidence="2 3">
    <name type="scientific">Candidatus Methanodesulfokora washburnensis</name>
    <dbReference type="NCBI Taxonomy" id="2478471"/>
    <lineage>
        <taxon>Archaea</taxon>
        <taxon>Thermoproteota</taxon>
        <taxon>Candidatus Korarchaeia</taxon>
        <taxon>Candidatus Korarchaeia incertae sedis</taxon>
        <taxon>Candidatus Methanodesulfokora</taxon>
    </lineage>
</organism>
<dbReference type="Proteomes" id="UP000277582">
    <property type="component" value="Unassembled WGS sequence"/>
</dbReference>
<feature type="transmembrane region" description="Helical" evidence="1">
    <location>
        <begin position="70"/>
        <end position="94"/>
    </location>
</feature>
<gene>
    <name evidence="2" type="ORF">D6D85_14215</name>
</gene>
<sequence length="272" mass="31186">MSSKEKATPKREEPTEESLRMVYAQTVRFIESTENGRIRLLQVYIMVLTAFITGSAMIVAYGYGKIEPTILSLPLTIILGFLAFLSSTLYHIFLRWDAAYAYDMAVLEWISEKLKMARNMSDDSRKDLCDRYEKLNKKYARFLMIPLPKRGGIPDWAMIDEVYGSLSPPSSIRAHPSFTWLLVICTGSSLSLSIFLALYSAFHLPIGTMIILGVPTFFVIHAILFGYDIKLRKKIEEEVDLFKEFRKPKDVKISGLEHKKPEEHYSYRGSSK</sequence>
<proteinExistence type="predicted"/>
<dbReference type="RefSeq" id="WP_125672608.1">
    <property type="nucleotide sequence ID" value="NZ_RCOS01000159.1"/>
</dbReference>
<keyword evidence="1" id="KW-1133">Transmembrane helix</keyword>
<comment type="caution">
    <text evidence="2">The sequence shown here is derived from an EMBL/GenBank/DDBJ whole genome shotgun (WGS) entry which is preliminary data.</text>
</comment>
<reference evidence="2 3" key="1">
    <citation type="submission" date="2018-10" db="EMBL/GenBank/DDBJ databases">
        <title>Co-occurring genomic capacity for anaerobic methane metabolism and dissimilatory sulfite reduction discovered in the Korarchaeota.</title>
        <authorList>
            <person name="Mckay L.J."/>
            <person name="Dlakic M."/>
            <person name="Fields M.W."/>
            <person name="Delmont T.O."/>
            <person name="Eren A.M."/>
            <person name="Jay Z.J."/>
            <person name="Klingelsmith K.B."/>
            <person name="Rusch D.B."/>
            <person name="Inskeep W.P."/>
        </authorList>
    </citation>
    <scope>NUCLEOTIDE SEQUENCE [LARGE SCALE GENOMIC DNA]</scope>
    <source>
        <strain evidence="2 3">MDKW</strain>
    </source>
</reference>
<feature type="transmembrane region" description="Helical" evidence="1">
    <location>
        <begin position="206"/>
        <end position="227"/>
    </location>
</feature>
<keyword evidence="1" id="KW-0472">Membrane</keyword>